<feature type="transmembrane region" description="Helical" evidence="1">
    <location>
        <begin position="153"/>
        <end position="174"/>
    </location>
</feature>
<gene>
    <name evidence="2" type="ORF">DJ568_02585</name>
</gene>
<sequence>MKFPSVKILTESAAATVKRFPFEVLFALAGTIAAHINTNNNWHNRPEETWCFRVMMMANLGLLLSLSTTLFTESRLSGKTNKSWLLRGLVALLALMLLLVINPDERQFDYLRFLLFSLGFHLLVSFAAFTSGGNIHGFWQFNKTLFLRFLGGALYSIVLYLGLIAAVAATNFLFNLKLDSDIYMTVFVWIAGIFNTLFFLAGVPRDTAVLDKDESYPKGLKLFTQYVLIPLATVYVLILLSYEVKIAMEWRLPKGMVSNLILGYAVFGILSILLVYPIRNHEENKWIKTYARSFYILMIPLLVLLFLAVMARVLPYGITEERYFLLALASWLLFITAYFLLSRRQNIKVIPISLCVVSLLSVYGPQSAYSVSIYSQRKILTDIFARYGRYKDGKLLPLGDTKISARDGKEAYEKIEYLCDGENMAALQGYIDEDAKAVSDSLTKNIKEKRYSYRNEVEMRQVQWLSKYLGVNKFSTERFITNTTYTFGMANHSLIPIAGYDYAVKFGEYYSTAGDTMRVKNDRLTVVNYNVDSGHCKLSINGDIVKVNLNDVAMRLISQENTIKQYIKKSDYQTEYALPEEMLTVTRETADHIISIKIVKMSIDIQDDNVNSFYNTDGYYLIKKK</sequence>
<dbReference type="Proteomes" id="UP000253209">
    <property type="component" value="Unassembled WGS sequence"/>
</dbReference>
<evidence type="ECO:0000313" key="3">
    <source>
        <dbReference type="Proteomes" id="UP000253209"/>
    </source>
</evidence>
<dbReference type="Pfam" id="PF13687">
    <property type="entry name" value="DUF4153"/>
    <property type="match status" value="1"/>
</dbReference>
<feature type="transmembrane region" description="Helical" evidence="1">
    <location>
        <begin position="223"/>
        <end position="244"/>
    </location>
</feature>
<keyword evidence="1" id="KW-0472">Membrane</keyword>
<feature type="transmembrane region" description="Helical" evidence="1">
    <location>
        <begin position="50"/>
        <end position="72"/>
    </location>
</feature>
<feature type="transmembrane region" description="Helical" evidence="1">
    <location>
        <begin position="290"/>
        <end position="311"/>
    </location>
</feature>
<evidence type="ECO:0000313" key="2">
    <source>
        <dbReference type="EMBL" id="RCH56761.1"/>
    </source>
</evidence>
<dbReference type="EMBL" id="QGDC01000001">
    <property type="protein sequence ID" value="RCH56761.1"/>
    <property type="molecule type" value="Genomic_DNA"/>
</dbReference>
<feature type="transmembrane region" description="Helical" evidence="1">
    <location>
        <begin position="20"/>
        <end position="38"/>
    </location>
</feature>
<evidence type="ECO:0008006" key="4">
    <source>
        <dbReference type="Google" id="ProtNLM"/>
    </source>
</evidence>
<feature type="transmembrane region" description="Helical" evidence="1">
    <location>
        <begin position="256"/>
        <end position="278"/>
    </location>
</feature>
<comment type="caution">
    <text evidence="2">The sequence shown here is derived from an EMBL/GenBank/DDBJ whole genome shotgun (WGS) entry which is preliminary data.</text>
</comment>
<proteinExistence type="predicted"/>
<name>A0A367GVD9_9SPHI</name>
<evidence type="ECO:0000256" key="1">
    <source>
        <dbReference type="SAM" id="Phobius"/>
    </source>
</evidence>
<reference evidence="2 3" key="1">
    <citation type="submission" date="2018-05" db="EMBL/GenBank/DDBJ databases">
        <title>Mucilaginibacter hurinus sp. nov., isolated from briquette warehouse soil.</title>
        <authorList>
            <person name="Choi L."/>
        </authorList>
    </citation>
    <scope>NUCLEOTIDE SEQUENCE [LARGE SCALE GENOMIC DNA]</scope>
    <source>
        <strain evidence="2 3">ZR32</strain>
    </source>
</reference>
<feature type="transmembrane region" description="Helical" evidence="1">
    <location>
        <begin position="113"/>
        <end position="133"/>
    </location>
</feature>
<dbReference type="AlphaFoldDB" id="A0A367GVD9"/>
<feature type="transmembrane region" description="Helical" evidence="1">
    <location>
        <begin position="84"/>
        <end position="101"/>
    </location>
</feature>
<organism evidence="2 3">
    <name type="scientific">Mucilaginibacter hurinus</name>
    <dbReference type="NCBI Taxonomy" id="2201324"/>
    <lineage>
        <taxon>Bacteria</taxon>
        <taxon>Pseudomonadati</taxon>
        <taxon>Bacteroidota</taxon>
        <taxon>Sphingobacteriia</taxon>
        <taxon>Sphingobacteriales</taxon>
        <taxon>Sphingobacteriaceae</taxon>
        <taxon>Mucilaginibacter</taxon>
    </lineage>
</organism>
<keyword evidence="1" id="KW-0812">Transmembrane</keyword>
<keyword evidence="3" id="KW-1185">Reference proteome</keyword>
<dbReference type="InterPro" id="IPR025291">
    <property type="entry name" value="DUF4153"/>
</dbReference>
<feature type="transmembrane region" description="Helical" evidence="1">
    <location>
        <begin position="186"/>
        <end position="203"/>
    </location>
</feature>
<dbReference type="RefSeq" id="WP_114003658.1">
    <property type="nucleotide sequence ID" value="NZ_QGDC01000001.1"/>
</dbReference>
<keyword evidence="1" id="KW-1133">Transmembrane helix</keyword>
<dbReference type="OrthoDB" id="9809196at2"/>
<protein>
    <recommendedName>
        <fullName evidence="4">DUF4153 domain-containing protein</fullName>
    </recommendedName>
</protein>
<feature type="transmembrane region" description="Helical" evidence="1">
    <location>
        <begin position="323"/>
        <end position="341"/>
    </location>
</feature>
<accession>A0A367GVD9</accession>